<dbReference type="InterPro" id="IPR011124">
    <property type="entry name" value="Znf_CW"/>
</dbReference>
<dbReference type="InterPro" id="IPR041006">
    <property type="entry name" value="Morc_S5"/>
</dbReference>
<gene>
    <name evidence="16" type="ORF">LVIROSA_LOCUS19915</name>
</gene>
<comment type="caution">
    <text evidence="16">The sequence shown here is derived from an EMBL/GenBank/DDBJ whole genome shotgun (WGS) entry which is preliminary data.</text>
</comment>
<dbReference type="Gene3D" id="3.30.565.10">
    <property type="entry name" value="Histidine kinase-like ATPase, C-terminal domain"/>
    <property type="match status" value="1"/>
</dbReference>
<evidence type="ECO:0000256" key="8">
    <source>
        <dbReference type="ARBA" id="ARBA00022833"/>
    </source>
</evidence>
<sequence length="724" mass="81735">MDGFQCYVMLKKDAKIICRVKCSKPSMAINRIWDIGDFIKQEHLPSGLYSTRIHPAGEDKHQKEEWCKFMRFLKQYKKAAFARIENGKLYILPSFRDEEYGYAIVMYIMHEDTIPRSHNHIKLELKSENDGLANCKIDKQDPPGWKVYNKGPPNSKIDNEDCTSDQSLGNNKACQSRDETCSRSGVSATLQNAPVPGKNYVSAHPSYLKTLGQTHSDWIFGAIAEFVDNSRDAKATMLDISIDMIYSSIAGNEIPMLAVVDDGNGMSHDEIMKMVSFGRKQPDTDDPNYIGRYGVGFKTGTMRLGRDALVLTQTTNSRSIAFLSQSLNDGKDIIEIPIVTYSRKGQYMELDTNIQTEALSKANLKAIMEFSPFNKYFIGEKAGLFQKKGSGTQIYIWNLDEWGSKYSLEWVNGMSGGSSFHQGDILICSRRPRSRLGQMTREVPLDYSLRSYLEVIFLDPRMKINIQGALVKSRPLARFLHKTSIENGSVAGKPVELILGQSQLDLEQGNCGIFLYWHGRLIEAYKRVGSMIHNGEKSHGIIGVIDVTNVMDDGSGRVWVHNNKQGFVDCEPYALLEDWLSKKADDYLDNNIDKVHVKKSGPRHKPDHEWVQCNKCRKWRMLDADFDSKTLPQEWFCYMKPVNGKCEMPEQKLEQGVITISSQRSGYNCSENSSQKNSKAKDSPNKGGAGSVIGKGCEARVGNDEDAVPNWPVKRLRRLVKKVV</sequence>
<keyword evidence="4" id="KW-0479">Metal-binding</keyword>
<dbReference type="GO" id="GO:0006325">
    <property type="term" value="P:chromatin organization"/>
    <property type="evidence" value="ECO:0007669"/>
    <property type="project" value="UniProtKB-KW"/>
</dbReference>
<evidence type="ECO:0000256" key="5">
    <source>
        <dbReference type="ARBA" id="ARBA00022759"/>
    </source>
</evidence>
<keyword evidence="11" id="KW-0943">RNA-mediated gene silencing</keyword>
<evidence type="ECO:0000256" key="4">
    <source>
        <dbReference type="ARBA" id="ARBA00022723"/>
    </source>
</evidence>
<keyword evidence="13" id="KW-0539">Nucleus</keyword>
<evidence type="ECO:0000256" key="14">
    <source>
        <dbReference type="SAM" id="MobiDB-lite"/>
    </source>
</evidence>
<feature type="region of interest" description="Disordered" evidence="14">
    <location>
        <begin position="665"/>
        <end position="696"/>
    </location>
</feature>
<keyword evidence="9" id="KW-0156">Chromatin regulator</keyword>
<dbReference type="Gene3D" id="3.30.40.100">
    <property type="match status" value="1"/>
</dbReference>
<dbReference type="Pfam" id="PF17942">
    <property type="entry name" value="Morc6_S5"/>
    <property type="match status" value="1"/>
</dbReference>
<dbReference type="GO" id="GO:0031047">
    <property type="term" value="P:regulatory ncRNA-mediated gene silencing"/>
    <property type="evidence" value="ECO:0007669"/>
    <property type="project" value="UniProtKB-KW"/>
</dbReference>
<organism evidence="16 17">
    <name type="scientific">Lactuca virosa</name>
    <dbReference type="NCBI Taxonomy" id="75947"/>
    <lineage>
        <taxon>Eukaryota</taxon>
        <taxon>Viridiplantae</taxon>
        <taxon>Streptophyta</taxon>
        <taxon>Embryophyta</taxon>
        <taxon>Tracheophyta</taxon>
        <taxon>Spermatophyta</taxon>
        <taxon>Magnoliopsida</taxon>
        <taxon>eudicotyledons</taxon>
        <taxon>Gunneridae</taxon>
        <taxon>Pentapetalae</taxon>
        <taxon>asterids</taxon>
        <taxon>campanulids</taxon>
        <taxon>Asterales</taxon>
        <taxon>Asteraceae</taxon>
        <taxon>Cichorioideae</taxon>
        <taxon>Cichorieae</taxon>
        <taxon>Lactucinae</taxon>
        <taxon>Lactuca</taxon>
    </lineage>
</organism>
<keyword evidence="8" id="KW-0862">Zinc</keyword>
<dbReference type="GO" id="GO:0006281">
    <property type="term" value="P:DNA repair"/>
    <property type="evidence" value="ECO:0007669"/>
    <property type="project" value="UniProtKB-KW"/>
</dbReference>
<keyword evidence="10" id="KW-0175">Coiled coil</keyword>
<keyword evidence="5" id="KW-0378">Hydrolase</keyword>
<evidence type="ECO:0000256" key="13">
    <source>
        <dbReference type="ARBA" id="ARBA00023242"/>
    </source>
</evidence>
<keyword evidence="12" id="KW-0234">DNA repair</keyword>
<accession>A0AAU9NCF0</accession>
<keyword evidence="5" id="KW-0255">Endonuclease</keyword>
<keyword evidence="7" id="KW-0863">Zinc-finger</keyword>
<evidence type="ECO:0000256" key="9">
    <source>
        <dbReference type="ARBA" id="ARBA00022853"/>
    </source>
</evidence>
<reference evidence="16 17" key="1">
    <citation type="submission" date="2022-01" db="EMBL/GenBank/DDBJ databases">
        <authorList>
            <person name="Xiong W."/>
            <person name="Schranz E."/>
        </authorList>
    </citation>
    <scope>NUCLEOTIDE SEQUENCE [LARGE SCALE GENOMIC DNA]</scope>
</reference>
<evidence type="ECO:0000313" key="16">
    <source>
        <dbReference type="EMBL" id="CAH1433320.1"/>
    </source>
</evidence>
<feature type="compositionally biased region" description="Polar residues" evidence="14">
    <location>
        <begin position="665"/>
        <end position="677"/>
    </location>
</feature>
<dbReference type="GO" id="GO:0016887">
    <property type="term" value="F:ATP hydrolysis activity"/>
    <property type="evidence" value="ECO:0007669"/>
    <property type="project" value="InterPro"/>
</dbReference>
<dbReference type="GO" id="GO:0005634">
    <property type="term" value="C:nucleus"/>
    <property type="evidence" value="ECO:0007669"/>
    <property type="project" value="UniProtKB-SubCell"/>
</dbReference>
<keyword evidence="3" id="KW-0540">Nuclease</keyword>
<evidence type="ECO:0000259" key="15">
    <source>
        <dbReference type="PROSITE" id="PS51050"/>
    </source>
</evidence>
<dbReference type="InterPro" id="IPR045261">
    <property type="entry name" value="MORC_ATPase"/>
</dbReference>
<evidence type="ECO:0000256" key="1">
    <source>
        <dbReference type="ARBA" id="ARBA00004123"/>
    </source>
</evidence>
<dbReference type="PANTHER" id="PTHR23336:SF11">
    <property type="entry name" value="OS06G0622000 PROTEIN"/>
    <property type="match status" value="1"/>
</dbReference>
<proteinExistence type="inferred from homology"/>
<feature type="domain" description="CW-type" evidence="15">
    <location>
        <begin position="604"/>
        <end position="654"/>
    </location>
</feature>
<evidence type="ECO:0000256" key="12">
    <source>
        <dbReference type="ARBA" id="ARBA00023204"/>
    </source>
</evidence>
<comment type="subcellular location">
    <subcellularLocation>
        <location evidence="1">Nucleus</location>
    </subcellularLocation>
</comment>
<evidence type="ECO:0000313" key="17">
    <source>
        <dbReference type="Proteomes" id="UP001157418"/>
    </source>
</evidence>
<evidence type="ECO:0000256" key="7">
    <source>
        <dbReference type="ARBA" id="ARBA00022771"/>
    </source>
</evidence>
<dbReference type="PANTHER" id="PTHR23336">
    <property type="entry name" value="ZINC FINGER CW-TYPE COILED-COIL DOMAIN PROTEIN 3"/>
    <property type="match status" value="1"/>
</dbReference>
<protein>
    <recommendedName>
        <fullName evidence="15">CW-type domain-containing protein</fullName>
    </recommendedName>
</protein>
<keyword evidence="17" id="KW-1185">Reference proteome</keyword>
<evidence type="ECO:0000256" key="11">
    <source>
        <dbReference type="ARBA" id="ARBA00023158"/>
    </source>
</evidence>
<evidence type="ECO:0000256" key="2">
    <source>
        <dbReference type="ARBA" id="ARBA00007845"/>
    </source>
</evidence>
<dbReference type="EMBL" id="CAKMRJ010003334">
    <property type="protein sequence ID" value="CAH1433320.1"/>
    <property type="molecule type" value="Genomic_DNA"/>
</dbReference>
<evidence type="ECO:0000256" key="3">
    <source>
        <dbReference type="ARBA" id="ARBA00022722"/>
    </source>
</evidence>
<dbReference type="InterPro" id="IPR036890">
    <property type="entry name" value="HATPase_C_sf"/>
</dbReference>
<dbReference type="SUPFAM" id="SSF55874">
    <property type="entry name" value="ATPase domain of HSP90 chaperone/DNA topoisomerase II/histidine kinase"/>
    <property type="match status" value="1"/>
</dbReference>
<comment type="similarity">
    <text evidence="2">Belongs to the MORC ATPase protein family.</text>
</comment>
<dbReference type="AlphaFoldDB" id="A0AAU9NCF0"/>
<evidence type="ECO:0000256" key="10">
    <source>
        <dbReference type="ARBA" id="ARBA00023054"/>
    </source>
</evidence>
<dbReference type="Pfam" id="PF13589">
    <property type="entry name" value="HATPase_c_3"/>
    <property type="match status" value="1"/>
</dbReference>
<dbReference type="GO" id="GO:0004519">
    <property type="term" value="F:endonuclease activity"/>
    <property type="evidence" value="ECO:0007669"/>
    <property type="project" value="UniProtKB-KW"/>
</dbReference>
<name>A0AAU9NCF0_9ASTR</name>
<keyword evidence="6" id="KW-0227">DNA damage</keyword>
<dbReference type="Proteomes" id="UP001157418">
    <property type="component" value="Unassembled WGS sequence"/>
</dbReference>
<evidence type="ECO:0000256" key="6">
    <source>
        <dbReference type="ARBA" id="ARBA00022763"/>
    </source>
</evidence>
<dbReference type="GO" id="GO:0031349">
    <property type="term" value="P:positive regulation of defense response"/>
    <property type="evidence" value="ECO:0007669"/>
    <property type="project" value="UniProtKB-ARBA"/>
</dbReference>
<dbReference type="GO" id="GO:0008270">
    <property type="term" value="F:zinc ion binding"/>
    <property type="evidence" value="ECO:0007669"/>
    <property type="project" value="UniProtKB-KW"/>
</dbReference>
<dbReference type="PROSITE" id="PS51050">
    <property type="entry name" value="ZF_CW"/>
    <property type="match status" value="1"/>
</dbReference>
<dbReference type="Pfam" id="PF07496">
    <property type="entry name" value="zf-CW"/>
    <property type="match status" value="1"/>
</dbReference>